<evidence type="ECO:0000256" key="6">
    <source>
        <dbReference type="ARBA" id="ARBA00023136"/>
    </source>
</evidence>
<dbReference type="STRING" id="430453.SAMN04487962_101127"/>
<dbReference type="RefSeq" id="WP_091848301.1">
    <property type="nucleotide sequence ID" value="NZ_FOHZ01000001.1"/>
</dbReference>
<protein>
    <submittedName>
        <fullName evidence="9">Iron(III) transport system permease protein</fullName>
    </submittedName>
</protein>
<dbReference type="PANTHER" id="PTHR30183">
    <property type="entry name" value="MOLYBDENUM TRANSPORT SYSTEM PERMEASE PROTEIN MODB"/>
    <property type="match status" value="1"/>
</dbReference>
<feature type="transmembrane region" description="Helical" evidence="7">
    <location>
        <begin position="68"/>
        <end position="93"/>
    </location>
</feature>
<evidence type="ECO:0000256" key="5">
    <source>
        <dbReference type="ARBA" id="ARBA00022989"/>
    </source>
</evidence>
<keyword evidence="4 7" id="KW-0812">Transmembrane</keyword>
<dbReference type="FunFam" id="1.10.3720.10:FF:000088">
    <property type="entry name" value="Iron(III) ABC transporter, permease protein"/>
    <property type="match status" value="1"/>
</dbReference>
<keyword evidence="5 7" id="KW-1133">Transmembrane helix</keyword>
<feature type="transmembrane region" description="Helical" evidence="7">
    <location>
        <begin position="389"/>
        <end position="406"/>
    </location>
</feature>
<feature type="transmembrane region" description="Helical" evidence="7">
    <location>
        <begin position="304"/>
        <end position="329"/>
    </location>
</feature>
<comment type="similarity">
    <text evidence="7">Belongs to the binding-protein-dependent transport system permease family.</text>
</comment>
<feature type="transmembrane region" description="Helical" evidence="7">
    <location>
        <begin position="253"/>
        <end position="273"/>
    </location>
</feature>
<accession>A0A1H9YEW8</accession>
<evidence type="ECO:0000256" key="1">
    <source>
        <dbReference type="ARBA" id="ARBA00004651"/>
    </source>
</evidence>
<organism evidence="9 10">
    <name type="scientific">Marinobacter segnicrescens</name>
    <dbReference type="NCBI Taxonomy" id="430453"/>
    <lineage>
        <taxon>Bacteria</taxon>
        <taxon>Pseudomonadati</taxon>
        <taxon>Pseudomonadota</taxon>
        <taxon>Gammaproteobacteria</taxon>
        <taxon>Pseudomonadales</taxon>
        <taxon>Marinobacteraceae</taxon>
        <taxon>Marinobacter</taxon>
    </lineage>
</organism>
<dbReference type="InterPro" id="IPR035906">
    <property type="entry name" value="MetI-like_sf"/>
</dbReference>
<keyword evidence="10" id="KW-1185">Reference proteome</keyword>
<comment type="subcellular location">
    <subcellularLocation>
        <location evidence="1 7">Cell membrane</location>
        <topology evidence="1 7">Multi-pass membrane protein</topology>
    </subcellularLocation>
</comment>
<evidence type="ECO:0000256" key="4">
    <source>
        <dbReference type="ARBA" id="ARBA00022692"/>
    </source>
</evidence>
<dbReference type="PANTHER" id="PTHR30183:SF2">
    <property type="entry name" value="IRON UTILIZATION PROTEIN"/>
    <property type="match status" value="1"/>
</dbReference>
<feature type="domain" description="ABC transmembrane type-1" evidence="8">
    <location>
        <begin position="345"/>
        <end position="551"/>
    </location>
</feature>
<feature type="transmembrane region" description="Helical" evidence="7">
    <location>
        <begin position="156"/>
        <end position="179"/>
    </location>
</feature>
<evidence type="ECO:0000256" key="3">
    <source>
        <dbReference type="ARBA" id="ARBA00022475"/>
    </source>
</evidence>
<dbReference type="SUPFAM" id="SSF161098">
    <property type="entry name" value="MetI-like"/>
    <property type="match status" value="2"/>
</dbReference>
<keyword evidence="2 7" id="KW-0813">Transport</keyword>
<feature type="domain" description="ABC transmembrane type-1" evidence="8">
    <location>
        <begin position="67"/>
        <end position="274"/>
    </location>
</feature>
<feature type="transmembrane region" description="Helical" evidence="7">
    <location>
        <begin position="418"/>
        <end position="440"/>
    </location>
</feature>
<feature type="transmembrane region" description="Helical" evidence="7">
    <location>
        <begin position="200"/>
        <end position="222"/>
    </location>
</feature>
<dbReference type="EMBL" id="FOHZ01000001">
    <property type="protein sequence ID" value="SES67455.1"/>
    <property type="molecule type" value="Genomic_DNA"/>
</dbReference>
<dbReference type="Pfam" id="PF00528">
    <property type="entry name" value="BPD_transp_1"/>
    <property type="match status" value="2"/>
</dbReference>
<dbReference type="AlphaFoldDB" id="A0A1H9YEW8"/>
<evidence type="ECO:0000259" key="8">
    <source>
        <dbReference type="PROSITE" id="PS50928"/>
    </source>
</evidence>
<dbReference type="InterPro" id="IPR000515">
    <property type="entry name" value="MetI-like"/>
</dbReference>
<proteinExistence type="inferred from homology"/>
<dbReference type="PROSITE" id="PS50928">
    <property type="entry name" value="ABC_TM1"/>
    <property type="match status" value="2"/>
</dbReference>
<keyword evidence="6 7" id="KW-0472">Membrane</keyword>
<evidence type="ECO:0000313" key="10">
    <source>
        <dbReference type="Proteomes" id="UP000198762"/>
    </source>
</evidence>
<dbReference type="OrthoDB" id="9790211at2"/>
<name>A0A1H9YEW8_9GAMM</name>
<reference evidence="10" key="1">
    <citation type="submission" date="2016-10" db="EMBL/GenBank/DDBJ databases">
        <authorList>
            <person name="Varghese N."/>
            <person name="Submissions S."/>
        </authorList>
    </citation>
    <scope>NUCLEOTIDE SEQUENCE [LARGE SCALE GENOMIC DNA]</scope>
    <source>
        <strain evidence="10">CGMCC 1.6489</strain>
    </source>
</reference>
<dbReference type="Proteomes" id="UP000198762">
    <property type="component" value="Unassembled WGS sequence"/>
</dbReference>
<feature type="transmembrane region" description="Helical" evidence="7">
    <location>
        <begin position="25"/>
        <end position="48"/>
    </location>
</feature>
<evidence type="ECO:0000313" key="9">
    <source>
        <dbReference type="EMBL" id="SES67455.1"/>
    </source>
</evidence>
<dbReference type="GO" id="GO:0055085">
    <property type="term" value="P:transmembrane transport"/>
    <property type="evidence" value="ECO:0007669"/>
    <property type="project" value="InterPro"/>
</dbReference>
<feature type="transmembrane region" description="Helical" evidence="7">
    <location>
        <begin position="105"/>
        <end position="123"/>
    </location>
</feature>
<feature type="transmembrane region" description="Helical" evidence="7">
    <location>
        <begin position="349"/>
        <end position="368"/>
    </location>
</feature>
<sequence>MNQADVFEEPVTPSPLTPGRTSKRWLTSAALITAIVALPVFSVAWLALFPDENIWPHLLETTLPRYVWTTLLLMVGVSAITLSIGLATAWAVTMCNFPGRRMFEWALLLPFAVPAYVIAYVYTDILQYAGPVQGALRDWFGWTDARDYWFPDIRSLWGATLMLGLVLYPYVYLLARAAFLEQSPSLFSVSRSLGHSALSTFFRVVLPIARPAVAVGLSLVLMETLNDFGTVDFFAVQTLTAGLFDTWMNLGNLGGAAQIAMIMLTFVVILVTLERYSRRRQQQYAGRDNRAPIQRFSMSRPRQWICVAVCAAPIILGFIVPAVVLGRYAVIYFDQSWTGDFLENTFNSLFLSGAAAFTTLTIGLILAYSRRLHDTKPMQVMMRLSSLGYAMPGAVLAVGVIVPMAAFDNQLDSWMRDWFGISTGLLFSGTAFALVFAYTVRFLAVSAGSLESGLQKITPSMDMAARSLGRSTTATLLQVHLPMLRGTMLTAALVVFVDCMKELPATLILRPFNFDTLATHVYQYASDELLGISALPALIIVLAGIVPIILMSRSIGSARAYSQQ</sequence>
<dbReference type="GO" id="GO:0005886">
    <property type="term" value="C:plasma membrane"/>
    <property type="evidence" value="ECO:0007669"/>
    <property type="project" value="UniProtKB-SubCell"/>
</dbReference>
<feature type="transmembrane region" description="Helical" evidence="7">
    <location>
        <begin position="529"/>
        <end position="550"/>
    </location>
</feature>
<dbReference type="Gene3D" id="1.10.3720.10">
    <property type="entry name" value="MetI-like"/>
    <property type="match status" value="2"/>
</dbReference>
<dbReference type="CDD" id="cd06261">
    <property type="entry name" value="TM_PBP2"/>
    <property type="match status" value="2"/>
</dbReference>
<evidence type="ECO:0000256" key="7">
    <source>
        <dbReference type="RuleBase" id="RU363032"/>
    </source>
</evidence>
<keyword evidence="3" id="KW-1003">Cell membrane</keyword>
<evidence type="ECO:0000256" key="2">
    <source>
        <dbReference type="ARBA" id="ARBA00022448"/>
    </source>
</evidence>
<gene>
    <name evidence="9" type="ORF">SAMN04487962_101127</name>
</gene>